<accession>A0A452UZN1</accession>
<dbReference type="Ensembl" id="ENSUMAT00000031519.1">
    <property type="protein sequence ID" value="ENSUMAP00000026625.1"/>
    <property type="gene ID" value="ENSUMAG00000019383.1"/>
</dbReference>
<dbReference type="PANTHER" id="PTHR47055">
    <property type="entry name" value="DDE_TNP_1_7 DOMAIN-CONTAINING PROTEIN"/>
    <property type="match status" value="1"/>
</dbReference>
<gene>
    <name evidence="4" type="primary">PGBD1</name>
</gene>
<dbReference type="AlphaFoldDB" id="A0A452UZN1"/>
<dbReference type="Pfam" id="PF02023">
    <property type="entry name" value="SCAN"/>
    <property type="match status" value="1"/>
</dbReference>
<evidence type="ECO:0000256" key="2">
    <source>
        <dbReference type="SAM" id="MobiDB-lite"/>
    </source>
</evidence>
<dbReference type="GeneTree" id="ENSGT00940000162327"/>
<dbReference type="FunFam" id="1.10.4020.10:FF:000001">
    <property type="entry name" value="zinc finger protein 263 isoform X1"/>
    <property type="match status" value="1"/>
</dbReference>
<dbReference type="InterPro" id="IPR052638">
    <property type="entry name" value="PiggyBac_TE-derived"/>
</dbReference>
<evidence type="ECO:0000256" key="1">
    <source>
        <dbReference type="PROSITE-ProRule" id="PRU00187"/>
    </source>
</evidence>
<dbReference type="OMA" id="KMKKGYF"/>
<keyword evidence="1" id="KW-0539">Nucleus</keyword>
<dbReference type="SUPFAM" id="SSF47353">
    <property type="entry name" value="Retrovirus capsid dimerization domain-like"/>
    <property type="match status" value="1"/>
</dbReference>
<dbReference type="SMART" id="SM00431">
    <property type="entry name" value="SCAN"/>
    <property type="match status" value="1"/>
</dbReference>
<dbReference type="PROSITE" id="PS50804">
    <property type="entry name" value="SCAN_BOX"/>
    <property type="match status" value="1"/>
</dbReference>
<feature type="region of interest" description="Disordered" evidence="2">
    <location>
        <begin position="204"/>
        <end position="228"/>
    </location>
</feature>
<dbReference type="InterPro" id="IPR003309">
    <property type="entry name" value="SCAN_dom"/>
</dbReference>
<proteinExistence type="predicted"/>
<dbReference type="CDD" id="cd07936">
    <property type="entry name" value="SCAN"/>
    <property type="match status" value="1"/>
</dbReference>
<dbReference type="PANTHER" id="PTHR47055:SF1">
    <property type="entry name" value="PIGGYBAC TRANSPOSABLE ELEMENT-DERIVED PROTEIN 1"/>
    <property type="match status" value="1"/>
</dbReference>
<sequence>MDEALPGPAPESGDSLVKVKEEDPTWEQTWGSQESSRCAQELCRLRFRQFCYQETPGPREALSRLRELCRRWLRPETHSKEQIVELLVLEQFLTILPEELQAWVREQQPESGEQVVTVLEDLQKDTGDPRQQASVYTQGQDMYPLVTEFQGASLECQSLQLLPRVTTLACEPPELCQENPQEVSGECRRGRLGGRLLPFQTSVKTEEAAAQAPVTEQRPSPHGDSARAATSVRLMGEGAPEGSPEEVVTKDGLFNAKKEISEEMEHSAEASGIPNSNCVPQPPCCTSVHTDRTVTHLNTLKDRHPGDLWARTHISSLEYAAGDMTRKGRKKDKARVSELLQGLAFSGDSDVEEDKLEAHHAQKKLKTSNLPEKNWTKRDIKPNFPSWSALDSGLLNLKSEKLNPVELFELFFDDEIFNMIVNETNNYASQKNVNLEVSVQEIRCVFGILLLSGFVRRPRRGMYWEISDADQNLVRDAIRRDRFELIFSYLHFADNSHLDQKDKFTKLRPLINRMNRNFLLYAPLEEYYYFDKTMCECFDSDQFLNGKPIRIGYKIWCGTTTQGYLVWFEPYQEESAVVVGKGLDLGLGGNLVMHFADVLLERGQYPYHLCFDSFFTSVKLVSALKKKGVRATGTIRENRTEKCPLMNAEHMRKMKKGYFDFRVEENEEIILCRWRGDGITSLCSNAVGIEPARERSLSAADGELRQVAWPSIVRLYDECREGVAKMDQIISKYRVRIRSKKWYSILVSYIIDVAMNNAWQLHRACNPGTSLDLLDFRRYVAHFYLEHNANLSDSGR</sequence>
<name>A0A452UZN1_URSMA</name>
<reference evidence="4" key="1">
    <citation type="submission" date="2019-03" db="UniProtKB">
        <authorList>
            <consortium name="Ensembl"/>
        </authorList>
    </citation>
    <scope>IDENTIFICATION</scope>
</reference>
<feature type="domain" description="SCAN box" evidence="3">
    <location>
        <begin position="44"/>
        <end position="125"/>
    </location>
</feature>
<dbReference type="Gene3D" id="1.10.4020.10">
    <property type="entry name" value="DNA breaking-rejoining enzymes"/>
    <property type="match status" value="1"/>
</dbReference>
<dbReference type="GO" id="GO:0043565">
    <property type="term" value="F:sequence-specific DNA binding"/>
    <property type="evidence" value="ECO:0007669"/>
    <property type="project" value="TreeGrafter"/>
</dbReference>
<evidence type="ECO:0000313" key="4">
    <source>
        <dbReference type="Ensembl" id="ENSUMAP00000026625"/>
    </source>
</evidence>
<evidence type="ECO:0000259" key="3">
    <source>
        <dbReference type="PROSITE" id="PS50804"/>
    </source>
</evidence>
<dbReference type="InterPro" id="IPR038269">
    <property type="entry name" value="SCAN_sf"/>
</dbReference>
<dbReference type="Pfam" id="PF13843">
    <property type="entry name" value="DDE_Tnp_1_7"/>
    <property type="match status" value="1"/>
</dbReference>
<organism evidence="4">
    <name type="scientific">Ursus maritimus</name>
    <name type="common">Polar bear</name>
    <name type="synonym">Thalarctos maritimus</name>
    <dbReference type="NCBI Taxonomy" id="29073"/>
    <lineage>
        <taxon>Eukaryota</taxon>
        <taxon>Metazoa</taxon>
        <taxon>Chordata</taxon>
        <taxon>Craniata</taxon>
        <taxon>Vertebrata</taxon>
        <taxon>Euteleostomi</taxon>
        <taxon>Mammalia</taxon>
        <taxon>Eutheria</taxon>
        <taxon>Laurasiatheria</taxon>
        <taxon>Carnivora</taxon>
        <taxon>Caniformia</taxon>
        <taxon>Ursidae</taxon>
        <taxon>Ursus</taxon>
    </lineage>
</organism>
<dbReference type="GO" id="GO:0005634">
    <property type="term" value="C:nucleus"/>
    <property type="evidence" value="ECO:0007669"/>
    <property type="project" value="UniProtKB-SubCell"/>
</dbReference>
<comment type="subcellular location">
    <subcellularLocation>
        <location evidence="1">Nucleus</location>
    </subcellularLocation>
</comment>
<protein>
    <submittedName>
        <fullName evidence="4">PiggyBac transposable element derived 1</fullName>
    </submittedName>
</protein>
<dbReference type="InterPro" id="IPR029526">
    <property type="entry name" value="PGBD"/>
</dbReference>